<proteinExistence type="predicted"/>
<evidence type="ECO:0000256" key="1">
    <source>
        <dbReference type="SAM" id="MobiDB-lite"/>
    </source>
</evidence>
<sequence length="76" mass="8420">MPGLDCSSYALEDRVKDLLVASSKKRSFRSHQQLLQQPLYSCDFKVGNPEGCLGKLIEGDNKDNTHWGDPDGPGKK</sequence>
<accession>A0AAV6UZ68</accession>
<keyword evidence="3" id="KW-1185">Reference proteome</keyword>
<gene>
    <name evidence="2" type="ORF">JTE90_008489</name>
</gene>
<evidence type="ECO:0000313" key="2">
    <source>
        <dbReference type="EMBL" id="KAG8189529.1"/>
    </source>
</evidence>
<protein>
    <submittedName>
        <fullName evidence="2">Uncharacterized protein</fullName>
    </submittedName>
</protein>
<comment type="caution">
    <text evidence="2">The sequence shown here is derived from an EMBL/GenBank/DDBJ whole genome shotgun (WGS) entry which is preliminary data.</text>
</comment>
<organism evidence="2 3">
    <name type="scientific">Oedothorax gibbosus</name>
    <dbReference type="NCBI Taxonomy" id="931172"/>
    <lineage>
        <taxon>Eukaryota</taxon>
        <taxon>Metazoa</taxon>
        <taxon>Ecdysozoa</taxon>
        <taxon>Arthropoda</taxon>
        <taxon>Chelicerata</taxon>
        <taxon>Arachnida</taxon>
        <taxon>Araneae</taxon>
        <taxon>Araneomorphae</taxon>
        <taxon>Entelegynae</taxon>
        <taxon>Araneoidea</taxon>
        <taxon>Linyphiidae</taxon>
        <taxon>Erigoninae</taxon>
        <taxon>Oedothorax</taxon>
    </lineage>
</organism>
<reference evidence="2 3" key="1">
    <citation type="journal article" date="2022" name="Nat. Ecol. Evol.">
        <title>A masculinizing supergene underlies an exaggerated male reproductive morph in a spider.</title>
        <authorList>
            <person name="Hendrickx F."/>
            <person name="De Corte Z."/>
            <person name="Sonet G."/>
            <person name="Van Belleghem S.M."/>
            <person name="Kostlbacher S."/>
            <person name="Vangestel C."/>
        </authorList>
    </citation>
    <scope>NUCLEOTIDE SEQUENCE [LARGE SCALE GENOMIC DNA]</scope>
    <source>
        <strain evidence="2">W744_W776</strain>
    </source>
</reference>
<dbReference type="EMBL" id="JAFNEN010000213">
    <property type="protein sequence ID" value="KAG8189529.1"/>
    <property type="molecule type" value="Genomic_DNA"/>
</dbReference>
<dbReference type="Proteomes" id="UP000827092">
    <property type="component" value="Unassembled WGS sequence"/>
</dbReference>
<feature type="region of interest" description="Disordered" evidence="1">
    <location>
        <begin position="57"/>
        <end position="76"/>
    </location>
</feature>
<evidence type="ECO:0000313" key="3">
    <source>
        <dbReference type="Proteomes" id="UP000827092"/>
    </source>
</evidence>
<name>A0AAV6UZ68_9ARAC</name>
<dbReference type="AlphaFoldDB" id="A0AAV6UZ68"/>